<keyword evidence="3 5" id="KW-0819">tRNA processing</keyword>
<evidence type="ECO:0000313" key="8">
    <source>
        <dbReference type="Proteomes" id="UP000196005"/>
    </source>
</evidence>
<dbReference type="GO" id="GO:0031119">
    <property type="term" value="P:tRNA pseudouridine synthesis"/>
    <property type="evidence" value="ECO:0007669"/>
    <property type="project" value="UniProtKB-UniRule"/>
</dbReference>
<dbReference type="Pfam" id="PF01509">
    <property type="entry name" value="TruB_N"/>
    <property type="match status" value="1"/>
</dbReference>
<dbReference type="OrthoDB" id="9802309at2"/>
<dbReference type="EC" id="5.4.99.25" evidence="5"/>
<dbReference type="GO" id="GO:1990481">
    <property type="term" value="P:mRNA pseudouridine synthesis"/>
    <property type="evidence" value="ECO:0007669"/>
    <property type="project" value="TreeGrafter"/>
</dbReference>
<name>A0A1Y0HMA8_9BACT</name>
<dbReference type="GO" id="GO:0160148">
    <property type="term" value="F:tRNA pseudouridine(55) synthase activity"/>
    <property type="evidence" value="ECO:0007669"/>
    <property type="project" value="UniProtKB-EC"/>
</dbReference>
<dbReference type="NCBIfam" id="TIGR00431">
    <property type="entry name" value="TruB"/>
    <property type="match status" value="1"/>
</dbReference>
<gene>
    <name evidence="5" type="primary">truB</name>
    <name evidence="7" type="ORF">Sdiek1_2098</name>
</gene>
<evidence type="ECO:0000256" key="3">
    <source>
        <dbReference type="ARBA" id="ARBA00022694"/>
    </source>
</evidence>
<evidence type="ECO:0000256" key="4">
    <source>
        <dbReference type="ARBA" id="ARBA00023235"/>
    </source>
</evidence>
<protein>
    <recommendedName>
        <fullName evidence="5">tRNA pseudouridine synthase B</fullName>
        <ecNumber evidence="5">5.4.99.25</ecNumber>
    </recommendedName>
    <alternativeName>
        <fullName evidence="5">tRNA pseudouridine(55) synthase</fullName>
        <shortName evidence="5">Psi55 synthase</shortName>
    </alternativeName>
    <alternativeName>
        <fullName evidence="5">tRNA pseudouridylate synthase</fullName>
    </alternativeName>
    <alternativeName>
        <fullName evidence="5">tRNA-uridine isomerase</fullName>
    </alternativeName>
</protein>
<dbReference type="GO" id="GO:0003723">
    <property type="term" value="F:RNA binding"/>
    <property type="evidence" value="ECO:0007669"/>
    <property type="project" value="InterPro"/>
</dbReference>
<proteinExistence type="inferred from homology"/>
<organism evidence="7 8">
    <name type="scientific">Sulfurospirillum diekertiae</name>
    <dbReference type="NCBI Taxonomy" id="1854492"/>
    <lineage>
        <taxon>Bacteria</taxon>
        <taxon>Pseudomonadati</taxon>
        <taxon>Campylobacterota</taxon>
        <taxon>Epsilonproteobacteria</taxon>
        <taxon>Campylobacterales</taxon>
        <taxon>Sulfurospirillaceae</taxon>
        <taxon>Sulfurospirillum</taxon>
    </lineage>
</organism>
<comment type="function">
    <text evidence="5">Responsible for synthesis of pseudouridine from uracil-55 in the psi GC loop of transfer RNAs.</text>
</comment>
<keyword evidence="4 5" id="KW-0413">Isomerase</keyword>
<dbReference type="InterPro" id="IPR020103">
    <property type="entry name" value="PsdUridine_synth_cat_dom_sf"/>
</dbReference>
<evidence type="ECO:0000259" key="6">
    <source>
        <dbReference type="Pfam" id="PF01509"/>
    </source>
</evidence>
<accession>A0A1Y0HMA8</accession>
<sequence length="275" mass="30964">MDNRLFVAYKPSGMVSNHFLSRIKRRYNVKKAGFSGTLDPFAQGVLIIAFGQFTKLFRFLKKAPKTYRATLWIGASSPTLDSEKIEKVEQMMPFHPDSVNFILKGMIGKITYLPPKYSAKKVEGARAYDLARADKDFELKAITSTIYDCHLIHYAHPFLTFEVTISEGGYVRSLGALIAQKLGFAGSLSALERLNEGDFTYENEKELNPLDYLELASNAYLGDPHDILLGRKLRVEDFEKQEEGIYQIVIDEVLSVVEISANGVEYLLNSLSLKA</sequence>
<evidence type="ECO:0000256" key="5">
    <source>
        <dbReference type="HAMAP-Rule" id="MF_01080"/>
    </source>
</evidence>
<dbReference type="RefSeq" id="WP_087439041.1">
    <property type="nucleotide sequence ID" value="NZ_CP021979.1"/>
</dbReference>
<dbReference type="HAMAP" id="MF_01080">
    <property type="entry name" value="TruB_bact"/>
    <property type="match status" value="1"/>
</dbReference>
<comment type="similarity">
    <text evidence="2 5">Belongs to the pseudouridine synthase TruB family. Type 1 subfamily.</text>
</comment>
<keyword evidence="8" id="KW-1185">Reference proteome</keyword>
<dbReference type="KEGG" id="suls:Sdiek1_2098"/>
<dbReference type="InterPro" id="IPR002501">
    <property type="entry name" value="PsdUridine_synth_N"/>
</dbReference>
<evidence type="ECO:0000256" key="1">
    <source>
        <dbReference type="ARBA" id="ARBA00000385"/>
    </source>
</evidence>
<dbReference type="Gene3D" id="3.30.2350.10">
    <property type="entry name" value="Pseudouridine synthase"/>
    <property type="match status" value="1"/>
</dbReference>
<dbReference type="Proteomes" id="UP000196005">
    <property type="component" value="Chromosome"/>
</dbReference>
<reference evidence="8" key="1">
    <citation type="submission" date="2017-05" db="EMBL/GenBank/DDBJ databases">
        <title>Dechlorination kinetics govern the competition between two new strains of the genus Sulfurospirillum.</title>
        <authorList>
            <person name="Buttet G.F."/>
            <person name="Murray A.M."/>
            <person name="Goris T."/>
            <person name="Burion M."/>
            <person name="Lin B."/>
            <person name="Rolle M."/>
            <person name="Maillard J."/>
        </authorList>
    </citation>
    <scope>NUCLEOTIDE SEQUENCE [LARGE SCALE GENOMIC DNA]</scope>
    <source>
        <strain evidence="8">SL2-1</strain>
    </source>
</reference>
<dbReference type="PANTHER" id="PTHR13767:SF2">
    <property type="entry name" value="PSEUDOURIDYLATE SYNTHASE TRUB1"/>
    <property type="match status" value="1"/>
</dbReference>
<dbReference type="InterPro" id="IPR014780">
    <property type="entry name" value="tRNA_psdUridine_synth_TruB"/>
</dbReference>
<evidence type="ECO:0000256" key="2">
    <source>
        <dbReference type="ARBA" id="ARBA00005642"/>
    </source>
</evidence>
<feature type="domain" description="Pseudouridine synthase II N-terminal" evidence="6">
    <location>
        <begin position="24"/>
        <end position="171"/>
    </location>
</feature>
<dbReference type="EMBL" id="CP021416">
    <property type="protein sequence ID" value="ARU49257.1"/>
    <property type="molecule type" value="Genomic_DNA"/>
</dbReference>
<dbReference type="SUPFAM" id="SSF55120">
    <property type="entry name" value="Pseudouridine synthase"/>
    <property type="match status" value="1"/>
</dbReference>
<dbReference type="AlphaFoldDB" id="A0A1Y0HMA8"/>
<feature type="active site" description="Nucleophile" evidence="5">
    <location>
        <position position="39"/>
    </location>
</feature>
<dbReference type="PANTHER" id="PTHR13767">
    <property type="entry name" value="TRNA-PSEUDOURIDINE SYNTHASE"/>
    <property type="match status" value="1"/>
</dbReference>
<comment type="catalytic activity">
    <reaction evidence="1 5">
        <text>uridine(55) in tRNA = pseudouridine(55) in tRNA</text>
        <dbReference type="Rhea" id="RHEA:42532"/>
        <dbReference type="Rhea" id="RHEA-COMP:10101"/>
        <dbReference type="Rhea" id="RHEA-COMP:10102"/>
        <dbReference type="ChEBI" id="CHEBI:65314"/>
        <dbReference type="ChEBI" id="CHEBI:65315"/>
        <dbReference type="EC" id="5.4.99.25"/>
    </reaction>
</comment>
<evidence type="ECO:0000313" key="7">
    <source>
        <dbReference type="EMBL" id="ARU49257.1"/>
    </source>
</evidence>